<evidence type="ECO:0000313" key="3">
    <source>
        <dbReference type="Proteomes" id="UP000887116"/>
    </source>
</evidence>
<accession>A0A8X6GUI9</accession>
<protein>
    <submittedName>
        <fullName evidence="2">Uncharacterized protein</fullName>
    </submittedName>
</protein>
<gene>
    <name evidence="2" type="ORF">TNCT_557931</name>
</gene>
<organism evidence="2 3">
    <name type="scientific">Trichonephila clavata</name>
    <name type="common">Joro spider</name>
    <name type="synonym">Nephila clavata</name>
    <dbReference type="NCBI Taxonomy" id="2740835"/>
    <lineage>
        <taxon>Eukaryota</taxon>
        <taxon>Metazoa</taxon>
        <taxon>Ecdysozoa</taxon>
        <taxon>Arthropoda</taxon>
        <taxon>Chelicerata</taxon>
        <taxon>Arachnida</taxon>
        <taxon>Araneae</taxon>
        <taxon>Araneomorphae</taxon>
        <taxon>Entelegynae</taxon>
        <taxon>Araneoidea</taxon>
        <taxon>Nephilidae</taxon>
        <taxon>Trichonephila</taxon>
    </lineage>
</organism>
<feature type="compositionally biased region" description="Basic residues" evidence="1">
    <location>
        <begin position="66"/>
        <end position="75"/>
    </location>
</feature>
<dbReference type="EMBL" id="BMAO01036394">
    <property type="protein sequence ID" value="GFR10274.1"/>
    <property type="molecule type" value="Genomic_DNA"/>
</dbReference>
<feature type="region of interest" description="Disordered" evidence="1">
    <location>
        <begin position="57"/>
        <end position="82"/>
    </location>
</feature>
<proteinExistence type="predicted"/>
<dbReference type="AlphaFoldDB" id="A0A8X6GUI9"/>
<name>A0A8X6GUI9_TRICU</name>
<comment type="caution">
    <text evidence="2">The sequence shown here is derived from an EMBL/GenBank/DDBJ whole genome shotgun (WGS) entry which is preliminary data.</text>
</comment>
<reference evidence="2" key="1">
    <citation type="submission" date="2020-07" db="EMBL/GenBank/DDBJ databases">
        <title>Multicomponent nature underlies the extraordinary mechanical properties of spider dragline silk.</title>
        <authorList>
            <person name="Kono N."/>
            <person name="Nakamura H."/>
            <person name="Mori M."/>
            <person name="Yoshida Y."/>
            <person name="Ohtoshi R."/>
            <person name="Malay A.D."/>
            <person name="Moran D.A.P."/>
            <person name="Tomita M."/>
            <person name="Numata K."/>
            <person name="Arakawa K."/>
        </authorList>
    </citation>
    <scope>NUCLEOTIDE SEQUENCE</scope>
</reference>
<feature type="compositionally biased region" description="Basic residues" evidence="1">
    <location>
        <begin position="1"/>
        <end position="14"/>
    </location>
</feature>
<dbReference type="Proteomes" id="UP000887116">
    <property type="component" value="Unassembled WGS sequence"/>
</dbReference>
<evidence type="ECO:0000313" key="2">
    <source>
        <dbReference type="EMBL" id="GFR10274.1"/>
    </source>
</evidence>
<sequence length="82" mass="9483">MPRNSVRKIIMKSRLKPESESIETSPLPVLMTTTTWPPLTEKKQKFMNNKDASYDFELSRESQSSGKKRANKRNNQRVLNGT</sequence>
<keyword evidence="3" id="KW-1185">Reference proteome</keyword>
<feature type="region of interest" description="Disordered" evidence="1">
    <location>
        <begin position="1"/>
        <end position="23"/>
    </location>
</feature>
<evidence type="ECO:0000256" key="1">
    <source>
        <dbReference type="SAM" id="MobiDB-lite"/>
    </source>
</evidence>